<gene>
    <name evidence="3" type="ORF">SAMN04488506_0635</name>
</gene>
<dbReference type="InterPro" id="IPR028098">
    <property type="entry name" value="Glyco_trans_4-like_N"/>
</dbReference>
<dbReference type="Pfam" id="PF00534">
    <property type="entry name" value="Glycos_transf_1"/>
    <property type="match status" value="1"/>
</dbReference>
<dbReference type="SUPFAM" id="SSF53756">
    <property type="entry name" value="UDP-Glycosyltransferase/glycogen phosphorylase"/>
    <property type="match status" value="1"/>
</dbReference>
<evidence type="ECO:0000313" key="4">
    <source>
        <dbReference type="Proteomes" id="UP000199136"/>
    </source>
</evidence>
<feature type="domain" description="Glycosyltransferase subfamily 4-like N-terminal" evidence="2">
    <location>
        <begin position="14"/>
        <end position="182"/>
    </location>
</feature>
<dbReference type="GO" id="GO:0016758">
    <property type="term" value="F:hexosyltransferase activity"/>
    <property type="evidence" value="ECO:0007669"/>
    <property type="project" value="TreeGrafter"/>
</dbReference>
<feature type="domain" description="Glycosyl transferase family 1" evidence="1">
    <location>
        <begin position="189"/>
        <end position="344"/>
    </location>
</feature>
<protein>
    <submittedName>
        <fullName evidence="3">1,2-diacylglycerol 3-alpha-glucosyltransferase</fullName>
    </submittedName>
</protein>
<dbReference type="FunFam" id="3.40.50.2000:FF:000136">
    <property type="entry name" value="Glycosyl transferase, group 1"/>
    <property type="match status" value="1"/>
</dbReference>
<sequence length="397" mass="44811">MRIGIFTDSYFPQVSGVATSIQTLKEELEAHGHEVVIFTTTDPKADKYEPGIVRFASIPFFSFKDRRVAFRGMLTALKKSKELRLDLVHTHTEFSLGLTGKYVARQLGIPCVHTYHTMYEDYLHYVAKGKVLRPSHVKVVSKYFCNQTAGVIAPSEKAKNKLLFYGVKQDIRVIPTGVNLEKLRAPSTRNIREELAIEEDELVLLSLSRLAHEKNIEAILKAFPTVLGEYPTAKLIVVGDGPIRSELEQLSEALNIAPSVRFTGEVHVDEVNAYYQASDLYVNASTSESQGLTYIEAIAAGTNIVAKSSPYTDMLIYSGKLGKTYRYDEELGQTVLDYLKNRDAQKSNPIDRKNLLQSISSTVFGEEVLKYYREAMQSYQLEKPVEPKYYRKSVRRG</sequence>
<keyword evidence="3" id="KW-0808">Transferase</keyword>
<evidence type="ECO:0000313" key="3">
    <source>
        <dbReference type="EMBL" id="SFQ11867.1"/>
    </source>
</evidence>
<evidence type="ECO:0000259" key="1">
    <source>
        <dbReference type="Pfam" id="PF00534"/>
    </source>
</evidence>
<accession>A0A1I5VX52</accession>
<organism evidence="3 4">
    <name type="scientific">Desemzia incerta</name>
    <dbReference type="NCBI Taxonomy" id="82801"/>
    <lineage>
        <taxon>Bacteria</taxon>
        <taxon>Bacillati</taxon>
        <taxon>Bacillota</taxon>
        <taxon>Bacilli</taxon>
        <taxon>Lactobacillales</taxon>
        <taxon>Carnobacteriaceae</taxon>
        <taxon>Desemzia</taxon>
    </lineage>
</organism>
<dbReference type="OrthoDB" id="9802525at2"/>
<dbReference type="STRING" id="82801.SAMN04488506_0635"/>
<dbReference type="RefSeq" id="WP_092479705.1">
    <property type="nucleotide sequence ID" value="NZ_FOXW01000002.1"/>
</dbReference>
<keyword evidence="4" id="KW-1185">Reference proteome</keyword>
<dbReference type="AlphaFoldDB" id="A0A1I5VX52"/>
<proteinExistence type="predicted"/>
<dbReference type="InterPro" id="IPR001296">
    <property type="entry name" value="Glyco_trans_1"/>
</dbReference>
<dbReference type="EMBL" id="FOXW01000002">
    <property type="protein sequence ID" value="SFQ11867.1"/>
    <property type="molecule type" value="Genomic_DNA"/>
</dbReference>
<evidence type="ECO:0000259" key="2">
    <source>
        <dbReference type="Pfam" id="PF13439"/>
    </source>
</evidence>
<name>A0A1I5VX52_9LACT</name>
<dbReference type="Pfam" id="PF13439">
    <property type="entry name" value="Glyco_transf_4"/>
    <property type="match status" value="1"/>
</dbReference>
<dbReference type="PANTHER" id="PTHR45947:SF3">
    <property type="entry name" value="SULFOQUINOVOSYL TRANSFERASE SQD2"/>
    <property type="match status" value="1"/>
</dbReference>
<dbReference type="Proteomes" id="UP000199136">
    <property type="component" value="Unassembled WGS sequence"/>
</dbReference>
<dbReference type="InterPro" id="IPR050194">
    <property type="entry name" value="Glycosyltransferase_grp1"/>
</dbReference>
<dbReference type="Gene3D" id="3.40.50.2000">
    <property type="entry name" value="Glycogen Phosphorylase B"/>
    <property type="match status" value="2"/>
</dbReference>
<dbReference type="PANTHER" id="PTHR45947">
    <property type="entry name" value="SULFOQUINOVOSYL TRANSFERASE SQD2"/>
    <property type="match status" value="1"/>
</dbReference>
<dbReference type="CDD" id="cd03817">
    <property type="entry name" value="GT4_UGDG-like"/>
    <property type="match status" value="1"/>
</dbReference>
<reference evidence="3 4" key="1">
    <citation type="submission" date="2016-10" db="EMBL/GenBank/DDBJ databases">
        <authorList>
            <person name="de Groot N.N."/>
        </authorList>
    </citation>
    <scope>NUCLEOTIDE SEQUENCE [LARGE SCALE GENOMIC DNA]</scope>
    <source>
        <strain evidence="3 4">DSM 20581</strain>
    </source>
</reference>